<dbReference type="AlphaFoldDB" id="A0A6B0TW75"/>
<feature type="chain" id="PRO_5025478677" evidence="1">
    <location>
        <begin position="27"/>
        <end position="76"/>
    </location>
</feature>
<evidence type="ECO:0000313" key="2">
    <source>
        <dbReference type="EMBL" id="MXU83568.1"/>
    </source>
</evidence>
<protein>
    <submittedName>
        <fullName evidence="2">Putative secreted protein</fullName>
    </submittedName>
</protein>
<feature type="signal peptide" evidence="1">
    <location>
        <begin position="1"/>
        <end position="26"/>
    </location>
</feature>
<accession>A0A6B0TW75</accession>
<keyword evidence="1" id="KW-0732">Signal</keyword>
<name>A0A6B0TW75_IXORI</name>
<evidence type="ECO:0000256" key="1">
    <source>
        <dbReference type="SAM" id="SignalP"/>
    </source>
</evidence>
<dbReference type="EMBL" id="GIFC01001485">
    <property type="protein sequence ID" value="MXU83568.1"/>
    <property type="molecule type" value="Transcribed_RNA"/>
</dbReference>
<organism evidence="2">
    <name type="scientific">Ixodes ricinus</name>
    <name type="common">Common tick</name>
    <name type="synonym">Acarus ricinus</name>
    <dbReference type="NCBI Taxonomy" id="34613"/>
    <lineage>
        <taxon>Eukaryota</taxon>
        <taxon>Metazoa</taxon>
        <taxon>Ecdysozoa</taxon>
        <taxon>Arthropoda</taxon>
        <taxon>Chelicerata</taxon>
        <taxon>Arachnida</taxon>
        <taxon>Acari</taxon>
        <taxon>Parasitiformes</taxon>
        <taxon>Ixodida</taxon>
        <taxon>Ixodoidea</taxon>
        <taxon>Ixodidae</taxon>
        <taxon>Ixodinae</taxon>
        <taxon>Ixodes</taxon>
    </lineage>
</organism>
<reference evidence="2" key="1">
    <citation type="submission" date="2019-12" db="EMBL/GenBank/DDBJ databases">
        <title>An insight into the sialome of adult female Ixodes ricinus ticks feeding for 6 days.</title>
        <authorList>
            <person name="Perner J."/>
            <person name="Ribeiro J.M.C."/>
        </authorList>
    </citation>
    <scope>NUCLEOTIDE SEQUENCE</scope>
    <source>
        <strain evidence="2">Semi-engorged</strain>
        <tissue evidence="2">Salivary glands</tissue>
    </source>
</reference>
<proteinExistence type="predicted"/>
<sequence length="76" mass="8347">MALNISSTLMFSLALVSNSWMPIWSAKRWASSVSTTFRLGSSFLLPTRILLTTSQFCSISCSQRLTLAKDSPLVTS</sequence>